<organism evidence="3 4">
    <name type="scientific">Hibiscus sabdariffa</name>
    <name type="common">roselle</name>
    <dbReference type="NCBI Taxonomy" id="183260"/>
    <lineage>
        <taxon>Eukaryota</taxon>
        <taxon>Viridiplantae</taxon>
        <taxon>Streptophyta</taxon>
        <taxon>Embryophyta</taxon>
        <taxon>Tracheophyta</taxon>
        <taxon>Spermatophyta</taxon>
        <taxon>Magnoliopsida</taxon>
        <taxon>eudicotyledons</taxon>
        <taxon>Gunneridae</taxon>
        <taxon>Pentapetalae</taxon>
        <taxon>rosids</taxon>
        <taxon>malvids</taxon>
        <taxon>Malvales</taxon>
        <taxon>Malvaceae</taxon>
        <taxon>Malvoideae</taxon>
        <taxon>Hibiscus</taxon>
    </lineage>
</organism>
<accession>A0ABR2BQ68</accession>
<name>A0ABR2BQ68_9ROSI</name>
<protein>
    <submittedName>
        <fullName evidence="3">Uncharacterized protein</fullName>
    </submittedName>
</protein>
<dbReference type="Proteomes" id="UP001472677">
    <property type="component" value="Unassembled WGS sequence"/>
</dbReference>
<feature type="region of interest" description="Disordered" evidence="1">
    <location>
        <begin position="190"/>
        <end position="229"/>
    </location>
</feature>
<feature type="transmembrane region" description="Helical" evidence="2">
    <location>
        <begin position="151"/>
        <end position="177"/>
    </location>
</feature>
<evidence type="ECO:0000256" key="2">
    <source>
        <dbReference type="SAM" id="Phobius"/>
    </source>
</evidence>
<dbReference type="PANTHER" id="PTHR46626">
    <property type="entry name" value="RETICULON-LIKE PROTEIN B17"/>
    <property type="match status" value="1"/>
</dbReference>
<evidence type="ECO:0000256" key="1">
    <source>
        <dbReference type="SAM" id="MobiDB-lite"/>
    </source>
</evidence>
<keyword evidence="2" id="KW-0812">Transmembrane</keyword>
<keyword evidence="4" id="KW-1185">Reference proteome</keyword>
<keyword evidence="2" id="KW-0472">Membrane</keyword>
<proteinExistence type="predicted"/>
<evidence type="ECO:0000313" key="4">
    <source>
        <dbReference type="Proteomes" id="UP001472677"/>
    </source>
</evidence>
<evidence type="ECO:0000313" key="3">
    <source>
        <dbReference type="EMBL" id="KAK8509299.1"/>
    </source>
</evidence>
<keyword evidence="2" id="KW-1133">Transmembrane helix</keyword>
<dbReference type="PANTHER" id="PTHR46626:SF1">
    <property type="entry name" value="RETICULON-LIKE PROTEIN B21"/>
    <property type="match status" value="1"/>
</dbReference>
<dbReference type="InterPro" id="IPR044647">
    <property type="entry name" value="RTNLB17/18/21"/>
</dbReference>
<dbReference type="EMBL" id="JBBPBM010000093">
    <property type="protein sequence ID" value="KAK8509299.1"/>
    <property type="molecule type" value="Genomic_DNA"/>
</dbReference>
<gene>
    <name evidence="3" type="ORF">V6N12_018381</name>
</gene>
<reference evidence="3 4" key="1">
    <citation type="journal article" date="2024" name="G3 (Bethesda)">
        <title>Genome assembly of Hibiscus sabdariffa L. provides insights into metabolisms of medicinal natural products.</title>
        <authorList>
            <person name="Kim T."/>
        </authorList>
    </citation>
    <scope>NUCLEOTIDE SEQUENCE [LARGE SCALE GENOMIC DNA]</scope>
    <source>
        <strain evidence="3">TK-2024</strain>
        <tissue evidence="3">Old leaves</tissue>
    </source>
</reference>
<comment type="caution">
    <text evidence="3">The sequence shown here is derived from an EMBL/GenBank/DDBJ whole genome shotgun (WGS) entry which is preliminary data.</text>
</comment>
<sequence>MVQPEIPTQQSAEIVFPINADSTSQVFANKQNTPKLNDSSIWHSPELWVSDQFHVGRTSIPAASTGTDGVDNHSSSPAIMEEMVTPVPVTPPVVTPLSSAELNNNGECSNAEELNIPAHNNDANDDSHYINDNDHCSIDVIPNTRTTASSMAIFTLLWNLSSTVARIYVAFMLSVAFRHYQQKRATEERVEAETEPCNGESWQGPVGRQRRHSIGPSKLVVPNKLKKRS</sequence>